<dbReference type="EMBL" id="CAXLJM020000024">
    <property type="protein sequence ID" value="CAL8091436.1"/>
    <property type="molecule type" value="Genomic_DNA"/>
</dbReference>
<sequence length="114" mass="11276">MAKLFLILALVAIAYAKPWGIGGVGIGSSSVVSSNTQHSSHVGHSLGLGGLGLGYGIGGVIGYPGVGLVGQSISSHSISHAHHHVPHIGIGGLYKGYYGGLYPGGIGLGYGMIG</sequence>
<proteinExistence type="predicted"/>
<gene>
    <name evidence="2" type="ORF">ODALV1_LOCUS7934</name>
</gene>
<keyword evidence="1" id="KW-0732">Signal</keyword>
<keyword evidence="3" id="KW-1185">Reference proteome</keyword>
<evidence type="ECO:0000313" key="2">
    <source>
        <dbReference type="EMBL" id="CAL8091436.1"/>
    </source>
</evidence>
<evidence type="ECO:0000313" key="3">
    <source>
        <dbReference type="Proteomes" id="UP001642540"/>
    </source>
</evidence>
<name>A0ABP1Q805_9HEXA</name>
<feature type="signal peptide" evidence="1">
    <location>
        <begin position="1"/>
        <end position="16"/>
    </location>
</feature>
<feature type="chain" id="PRO_5046452650" evidence="1">
    <location>
        <begin position="17"/>
        <end position="114"/>
    </location>
</feature>
<comment type="caution">
    <text evidence="2">The sequence shown here is derived from an EMBL/GenBank/DDBJ whole genome shotgun (WGS) entry which is preliminary data.</text>
</comment>
<accession>A0ABP1Q805</accession>
<evidence type="ECO:0000256" key="1">
    <source>
        <dbReference type="SAM" id="SignalP"/>
    </source>
</evidence>
<dbReference type="Proteomes" id="UP001642540">
    <property type="component" value="Unassembled WGS sequence"/>
</dbReference>
<organism evidence="2 3">
    <name type="scientific">Orchesella dallaii</name>
    <dbReference type="NCBI Taxonomy" id="48710"/>
    <lineage>
        <taxon>Eukaryota</taxon>
        <taxon>Metazoa</taxon>
        <taxon>Ecdysozoa</taxon>
        <taxon>Arthropoda</taxon>
        <taxon>Hexapoda</taxon>
        <taxon>Collembola</taxon>
        <taxon>Entomobryomorpha</taxon>
        <taxon>Entomobryoidea</taxon>
        <taxon>Orchesellidae</taxon>
        <taxon>Orchesellinae</taxon>
        <taxon>Orchesella</taxon>
    </lineage>
</organism>
<protein>
    <submittedName>
        <fullName evidence="2">Uncharacterized protein</fullName>
    </submittedName>
</protein>
<reference evidence="2 3" key="1">
    <citation type="submission" date="2024-08" db="EMBL/GenBank/DDBJ databases">
        <authorList>
            <person name="Cucini C."/>
            <person name="Frati F."/>
        </authorList>
    </citation>
    <scope>NUCLEOTIDE SEQUENCE [LARGE SCALE GENOMIC DNA]</scope>
</reference>